<dbReference type="EMBL" id="BLIO01000001">
    <property type="protein sequence ID" value="GFE15266.1"/>
    <property type="molecule type" value="Genomic_DNA"/>
</dbReference>
<comment type="caution">
    <text evidence="1">The sequence shown here is derived from an EMBL/GenBank/DDBJ whole genome shotgun (WGS) entry which is preliminary data.</text>
</comment>
<evidence type="ECO:0000313" key="2">
    <source>
        <dbReference type="Proteomes" id="UP000430079"/>
    </source>
</evidence>
<dbReference type="Proteomes" id="UP000430079">
    <property type="component" value="Unassembled WGS sequence"/>
</dbReference>
<name>A0A640SYY0_9ACTN</name>
<sequence length="78" mass="8486">MAWKDRGTKPVMVGVFNAEGKRVGSQPPADPPACPWHRRCGDAINQTSRAMAAPHNLRRMPLPQARVASAISRQLGRG</sequence>
<evidence type="ECO:0000313" key="1">
    <source>
        <dbReference type="EMBL" id="GFE15266.1"/>
    </source>
</evidence>
<gene>
    <name evidence="1" type="ORF">Sgleb_33130</name>
</gene>
<dbReference type="RefSeq" id="WP_190144497.1">
    <property type="nucleotide sequence ID" value="NZ_BLIO01000001.1"/>
</dbReference>
<dbReference type="AlphaFoldDB" id="A0A640SYY0"/>
<organism evidence="1 2">
    <name type="scientific">Streptomyces glebosus</name>
    <dbReference type="NCBI Taxonomy" id="249580"/>
    <lineage>
        <taxon>Bacteria</taxon>
        <taxon>Bacillati</taxon>
        <taxon>Actinomycetota</taxon>
        <taxon>Actinomycetes</taxon>
        <taxon>Kitasatosporales</taxon>
        <taxon>Streptomycetaceae</taxon>
        <taxon>Streptomyces</taxon>
    </lineage>
</organism>
<keyword evidence="2" id="KW-1185">Reference proteome</keyword>
<accession>A0A640SYY0</accession>
<reference evidence="1 2" key="1">
    <citation type="submission" date="2019-12" db="EMBL/GenBank/DDBJ databases">
        <title>Whole genome shotgun sequence of Streptomyces hygroscopicus subsp. glebosus NBRC 13786.</title>
        <authorList>
            <person name="Ichikawa N."/>
            <person name="Kimura A."/>
            <person name="Kitahashi Y."/>
            <person name="Komaki H."/>
            <person name="Tamura T."/>
        </authorList>
    </citation>
    <scope>NUCLEOTIDE SEQUENCE [LARGE SCALE GENOMIC DNA]</scope>
    <source>
        <strain evidence="1 2">NBRC 13786</strain>
    </source>
</reference>
<proteinExistence type="predicted"/>
<protein>
    <submittedName>
        <fullName evidence="1">Uncharacterized protein</fullName>
    </submittedName>
</protein>